<feature type="non-terminal residue" evidence="1">
    <location>
        <position position="1"/>
    </location>
</feature>
<comment type="caution">
    <text evidence="1">The sequence shown here is derived from an EMBL/GenBank/DDBJ whole genome shotgun (WGS) entry which is preliminary data.</text>
</comment>
<evidence type="ECO:0000313" key="2">
    <source>
        <dbReference type="Proteomes" id="UP000700334"/>
    </source>
</evidence>
<organism evidence="1 2">
    <name type="scientific">Galemys pyrenaicus</name>
    <name type="common">Iberian desman</name>
    <name type="synonym">Pyrenean desman</name>
    <dbReference type="NCBI Taxonomy" id="202257"/>
    <lineage>
        <taxon>Eukaryota</taxon>
        <taxon>Metazoa</taxon>
        <taxon>Chordata</taxon>
        <taxon>Craniata</taxon>
        <taxon>Vertebrata</taxon>
        <taxon>Euteleostomi</taxon>
        <taxon>Mammalia</taxon>
        <taxon>Eutheria</taxon>
        <taxon>Laurasiatheria</taxon>
        <taxon>Eulipotyphla</taxon>
        <taxon>Talpidae</taxon>
        <taxon>Galemys</taxon>
    </lineage>
</organism>
<evidence type="ECO:0000313" key="1">
    <source>
        <dbReference type="EMBL" id="KAG8514772.1"/>
    </source>
</evidence>
<dbReference type="EMBL" id="JAGFMF010011726">
    <property type="protein sequence ID" value="KAG8514772.1"/>
    <property type="molecule type" value="Genomic_DNA"/>
</dbReference>
<name>A0A8J6A9D6_GALPY</name>
<gene>
    <name evidence="1" type="ORF">J0S82_001871</name>
</gene>
<dbReference type="OrthoDB" id="5590282at2759"/>
<proteinExistence type="predicted"/>
<dbReference type="InterPro" id="IPR036915">
    <property type="entry name" value="Cyclin-like_sf"/>
</dbReference>
<keyword evidence="2" id="KW-1185">Reference proteome</keyword>
<dbReference type="AlphaFoldDB" id="A0A8J6A9D6"/>
<dbReference type="SUPFAM" id="SSF47954">
    <property type="entry name" value="Cyclin-like"/>
    <property type="match status" value="1"/>
</dbReference>
<reference evidence="1" key="1">
    <citation type="journal article" date="2021" name="Evol. Appl.">
        <title>The genome of the Pyrenean desman and the effects of bottlenecks and inbreeding on the genomic landscape of an endangered species.</title>
        <authorList>
            <person name="Escoda L."/>
            <person name="Castresana J."/>
        </authorList>
    </citation>
    <scope>NUCLEOTIDE SEQUENCE</scope>
    <source>
        <strain evidence="1">IBE-C5619</strain>
    </source>
</reference>
<accession>A0A8J6A9D6</accession>
<dbReference type="Proteomes" id="UP000700334">
    <property type="component" value="Unassembled WGS sequence"/>
</dbReference>
<feature type="non-terminal residue" evidence="1">
    <location>
        <position position="150"/>
    </location>
</feature>
<sequence length="150" mass="16816">CWAYVGFLCFASPTELLPGEEETIALWITSTKINAESKAKTHVAWGKCVLVSSAAASQPRQRPRTALRDMGNKATTYFGQIPDGNMLDYNMLHFPLSQITAGAFCLAILTLQHYLSYTEEFLLIMQHLTMHIVMLNHGLIGEYQEQPHLS</sequence>
<protein>
    <submittedName>
        <fullName evidence="1">G2/mitotic-specific cyclin-B1</fullName>
    </submittedName>
</protein>